<accession>A0A243W9V2</accession>
<name>A0A243W9V2_9BACT</name>
<evidence type="ECO:0000313" key="2">
    <source>
        <dbReference type="Proteomes" id="UP000194873"/>
    </source>
</evidence>
<sequence length="181" mass="20214">MTEPLLQAWNSRTHAFLRTVAASDSTGAYPSCLDAFFLSLLESPDRDRLLASRAALFALLKKQVHYPCGRLYVYEQVTTGEQVIERKYVLVDAGSVLYPYKCYQQHNGSYALRAGKPLPNRLLASAWQHHQRLFTNYCRGFSALTVVENTQVTMAQPTPTGSKVLYEALTKSISSGFRDGG</sequence>
<gene>
    <name evidence="1" type="ORF">BXP70_22795</name>
</gene>
<comment type="caution">
    <text evidence="1">The sequence shown here is derived from an EMBL/GenBank/DDBJ whole genome shotgun (WGS) entry which is preliminary data.</text>
</comment>
<dbReference type="Proteomes" id="UP000194873">
    <property type="component" value="Unassembled WGS sequence"/>
</dbReference>
<reference evidence="1 2" key="1">
    <citation type="submission" date="2017-01" db="EMBL/GenBank/DDBJ databases">
        <title>A new Hymenobacter.</title>
        <authorList>
            <person name="Liang Y."/>
            <person name="Feng F."/>
        </authorList>
    </citation>
    <scope>NUCLEOTIDE SEQUENCE [LARGE SCALE GENOMIC DNA]</scope>
    <source>
        <strain evidence="1">MIMBbqt21</strain>
    </source>
</reference>
<keyword evidence="2" id="KW-1185">Reference proteome</keyword>
<dbReference type="EMBL" id="MTSE01000019">
    <property type="protein sequence ID" value="OUJ71001.1"/>
    <property type="molecule type" value="Genomic_DNA"/>
</dbReference>
<evidence type="ECO:0000313" key="1">
    <source>
        <dbReference type="EMBL" id="OUJ71001.1"/>
    </source>
</evidence>
<proteinExistence type="predicted"/>
<dbReference type="AlphaFoldDB" id="A0A243W9V2"/>
<organism evidence="1 2">
    <name type="scientific">Hymenobacter crusticola</name>
    <dbReference type="NCBI Taxonomy" id="1770526"/>
    <lineage>
        <taxon>Bacteria</taxon>
        <taxon>Pseudomonadati</taxon>
        <taxon>Bacteroidota</taxon>
        <taxon>Cytophagia</taxon>
        <taxon>Cytophagales</taxon>
        <taxon>Hymenobacteraceae</taxon>
        <taxon>Hymenobacter</taxon>
    </lineage>
</organism>
<protein>
    <submittedName>
        <fullName evidence="1">Uncharacterized protein</fullName>
    </submittedName>
</protein>